<sequence length="231" mass="24955">MSSRLVVFDCDGTLIDSQHMIVAAMNHAFEAHGLEALPREEVLSIVGLSLDEALAALLPETDPLLRKAVTEGYKDAFHHLRARPELAEPLFPGAREAIEKLAARDDVLLGIATGKSQKGLRLALEQHDLIHLFVTLQTADDAPSKPHPMMMERAMAEAGAGPRDTVLVGDTSYDIHMARAAGTHAFGVDWGYHDTDVLAQSGAAVILSDFAELHPALETIWTVPLSKGTIK</sequence>
<dbReference type="SFLD" id="SFLDG01129">
    <property type="entry name" value="C1.5:_HAD__Beta-PGM__Phosphata"/>
    <property type="match status" value="1"/>
</dbReference>
<evidence type="ECO:0000313" key="2">
    <source>
        <dbReference type="Proteomes" id="UP000468901"/>
    </source>
</evidence>
<dbReference type="RefSeq" id="WP_152216129.1">
    <property type="nucleotide sequence ID" value="NZ_JBAQYD010000085.1"/>
</dbReference>
<dbReference type="EMBL" id="WESC01000007">
    <property type="protein sequence ID" value="KAB7740244.1"/>
    <property type="molecule type" value="Genomic_DNA"/>
</dbReference>
<accession>A0A6N6VNB1</accession>
<dbReference type="GO" id="GO:0005829">
    <property type="term" value="C:cytosol"/>
    <property type="evidence" value="ECO:0007669"/>
    <property type="project" value="TreeGrafter"/>
</dbReference>
<dbReference type="AlphaFoldDB" id="A0A6N6VNB1"/>
<dbReference type="Gene3D" id="3.40.50.1000">
    <property type="entry name" value="HAD superfamily/HAD-like"/>
    <property type="match status" value="1"/>
</dbReference>
<gene>
    <name evidence="1" type="ORF">F2P47_09580</name>
</gene>
<dbReference type="InterPro" id="IPR050155">
    <property type="entry name" value="HAD-like_hydrolase_sf"/>
</dbReference>
<evidence type="ECO:0000313" key="1">
    <source>
        <dbReference type="EMBL" id="KAB7740244.1"/>
    </source>
</evidence>
<keyword evidence="2" id="KW-1185">Reference proteome</keyword>
<dbReference type="GO" id="GO:0008967">
    <property type="term" value="F:phosphoglycolate phosphatase activity"/>
    <property type="evidence" value="ECO:0007669"/>
    <property type="project" value="TreeGrafter"/>
</dbReference>
<dbReference type="Pfam" id="PF13419">
    <property type="entry name" value="HAD_2"/>
    <property type="match status" value="1"/>
</dbReference>
<dbReference type="NCBIfam" id="TIGR01549">
    <property type="entry name" value="HAD-SF-IA-v1"/>
    <property type="match status" value="1"/>
</dbReference>
<dbReference type="GO" id="GO:0006281">
    <property type="term" value="P:DNA repair"/>
    <property type="evidence" value="ECO:0007669"/>
    <property type="project" value="TreeGrafter"/>
</dbReference>
<dbReference type="InterPro" id="IPR041492">
    <property type="entry name" value="HAD_2"/>
</dbReference>
<dbReference type="SFLD" id="SFLDG01135">
    <property type="entry name" value="C1.5.6:_HAD__Beta-PGM__Phospha"/>
    <property type="match status" value="1"/>
</dbReference>
<keyword evidence="1" id="KW-0378">Hydrolase</keyword>
<dbReference type="Gene3D" id="1.10.150.240">
    <property type="entry name" value="Putative phosphatase, domain 2"/>
    <property type="match status" value="1"/>
</dbReference>
<dbReference type="CDD" id="cd07533">
    <property type="entry name" value="HAD_like"/>
    <property type="match status" value="1"/>
</dbReference>
<dbReference type="InterPro" id="IPR023198">
    <property type="entry name" value="PGP-like_dom2"/>
</dbReference>
<comment type="caution">
    <text evidence="1">The sequence shown here is derived from an EMBL/GenBank/DDBJ whole genome shotgun (WGS) entry which is preliminary data.</text>
</comment>
<proteinExistence type="predicted"/>
<protein>
    <submittedName>
        <fullName evidence="1">HAD-IA family hydrolase</fullName>
    </submittedName>
</protein>
<dbReference type="PANTHER" id="PTHR43434">
    <property type="entry name" value="PHOSPHOGLYCOLATE PHOSPHATASE"/>
    <property type="match status" value="1"/>
</dbReference>
<dbReference type="PANTHER" id="PTHR43434:SF24">
    <property type="entry name" value="HYDROLASE-RELATED"/>
    <property type="match status" value="1"/>
</dbReference>
<dbReference type="InterPro" id="IPR006439">
    <property type="entry name" value="HAD-SF_hydro_IA"/>
</dbReference>
<organism evidence="1 2">
    <name type="scientific">Parvibaculum sedimenti</name>
    <dbReference type="NCBI Taxonomy" id="2608632"/>
    <lineage>
        <taxon>Bacteria</taxon>
        <taxon>Pseudomonadati</taxon>
        <taxon>Pseudomonadota</taxon>
        <taxon>Alphaproteobacteria</taxon>
        <taxon>Hyphomicrobiales</taxon>
        <taxon>Parvibaculaceae</taxon>
        <taxon>Parvibaculum</taxon>
    </lineage>
</organism>
<reference evidence="1 2" key="1">
    <citation type="submission" date="2019-09" db="EMBL/GenBank/DDBJ databases">
        <title>Parvibaculum sedimenti sp. nov., isolated from sediment.</title>
        <authorList>
            <person name="Wang Y."/>
        </authorList>
    </citation>
    <scope>NUCLEOTIDE SEQUENCE [LARGE SCALE GENOMIC DNA]</scope>
    <source>
        <strain evidence="1 2">HXT-9</strain>
    </source>
</reference>
<dbReference type="Proteomes" id="UP000468901">
    <property type="component" value="Unassembled WGS sequence"/>
</dbReference>
<dbReference type="InterPro" id="IPR036412">
    <property type="entry name" value="HAD-like_sf"/>
</dbReference>
<dbReference type="SUPFAM" id="SSF56784">
    <property type="entry name" value="HAD-like"/>
    <property type="match status" value="1"/>
</dbReference>
<name>A0A6N6VNB1_9HYPH</name>
<dbReference type="SFLD" id="SFLDS00003">
    <property type="entry name" value="Haloacid_Dehalogenase"/>
    <property type="match status" value="1"/>
</dbReference>
<dbReference type="InterPro" id="IPR023214">
    <property type="entry name" value="HAD_sf"/>
</dbReference>